<feature type="compositionally biased region" description="Low complexity" evidence="1">
    <location>
        <begin position="139"/>
        <end position="151"/>
    </location>
</feature>
<dbReference type="AlphaFoldDB" id="A0A9N8HD48"/>
<evidence type="ECO:0000256" key="1">
    <source>
        <dbReference type="SAM" id="MobiDB-lite"/>
    </source>
</evidence>
<feature type="region of interest" description="Disordered" evidence="1">
    <location>
        <begin position="133"/>
        <end position="218"/>
    </location>
</feature>
<accession>A0A9N8HD48</accession>
<protein>
    <submittedName>
        <fullName evidence="2">Uncharacterized protein</fullName>
    </submittedName>
</protein>
<proteinExistence type="predicted"/>
<evidence type="ECO:0000313" key="3">
    <source>
        <dbReference type="Proteomes" id="UP001153069"/>
    </source>
</evidence>
<feature type="compositionally biased region" description="Low complexity" evidence="1">
    <location>
        <begin position="165"/>
        <end position="192"/>
    </location>
</feature>
<feature type="compositionally biased region" description="Polar residues" evidence="1">
    <location>
        <begin position="866"/>
        <end position="888"/>
    </location>
</feature>
<feature type="region of interest" description="Disordered" evidence="1">
    <location>
        <begin position="826"/>
        <end position="888"/>
    </location>
</feature>
<dbReference type="EMBL" id="CAICTM010000326">
    <property type="protein sequence ID" value="CAB9507985.1"/>
    <property type="molecule type" value="Genomic_DNA"/>
</dbReference>
<sequence length="916" mass="99555">MFGVRNSSTAMDVLNDDRLTPAQKSAYCYDHGICDKCGIKTHWIGPFKRRPYTNERVWNGICRFCRPGECPAYEPPANNNKKVFPNLAADELFAKATSALEEIQTGVTVGVKEGVVVMKGGINTLNDSIKKETEKMNRSMTSASSVRSSGSNNTQQARPLNLFGQTSSTQRQQQPSQQQQQQQRSQRSSQTTKPKMNIFGPKRDNAPPPPPTQPAFSNLKSKFQTNEEGKELLLQDESTAASSTTQVEDLDGSAVKGKLVKTPFGKGQVVDYRSEDDIYVIDLHHHENNNSSNTTQQQQQPPANNTKLFCKKESFSIEHENKSRQKKSMELNEAYESLEKMRRLNLEVECQERGVNVAVDFDMCTVCLLHPELSRTQQQQKSFPRIRQMMQNNQKVSASPCLFCAAPCCSDHANQAFRKEHITACEDCCKLFQSEYVVDCINQAHGVHAEKVVQHGDVMQERPLDHMMDLYDRVRLLLQYSSQYIESIAVALEANTKKYNNVNVGASSAGMVSGALGVAAAAAIFTPAGPPLLVASLLLGGGATTVQTGTEVVNYFSEPNKFADKIIALVGMLHSLLRVKENLREILTARLLEQEGNPEIDRLKKSLVKLKEKQREAAFKAGTTVASTAVLGGVAIAEVAAAGATIESAALMSSIETGVLAGRNANMISKSGTAIARGARFARFAGGALSAATLVLEARTMTTTIEQIKAGHPCEKADALRAILKELPTLPTTDQLDEECRIYIGAMSNRVNATSLEDAINLIESKAIQEWQLTKASTQGQSQEESANQYMAPAGASILEGDEDGKEGGDDNDELALLGSALREAQEQRSLAQSMSGLPPPTGPPLEIETASVSDSVSVLSAPPKMSQSLTQLPSSSDPASPATLSQSTLFERIQRFKQDDSVASSVHSSSAANNN</sequence>
<dbReference type="Proteomes" id="UP001153069">
    <property type="component" value="Unassembled WGS sequence"/>
</dbReference>
<feature type="compositionally biased region" description="Low complexity" evidence="1">
    <location>
        <begin position="852"/>
        <end position="861"/>
    </location>
</feature>
<organism evidence="2 3">
    <name type="scientific">Seminavis robusta</name>
    <dbReference type="NCBI Taxonomy" id="568900"/>
    <lineage>
        <taxon>Eukaryota</taxon>
        <taxon>Sar</taxon>
        <taxon>Stramenopiles</taxon>
        <taxon>Ochrophyta</taxon>
        <taxon>Bacillariophyta</taxon>
        <taxon>Bacillariophyceae</taxon>
        <taxon>Bacillariophycidae</taxon>
        <taxon>Naviculales</taxon>
        <taxon>Naviculaceae</taxon>
        <taxon>Seminavis</taxon>
    </lineage>
</organism>
<gene>
    <name evidence="2" type="ORF">SEMRO_327_G118490.1</name>
</gene>
<name>A0A9N8HD48_9STRA</name>
<comment type="caution">
    <text evidence="2">The sequence shown here is derived from an EMBL/GenBank/DDBJ whole genome shotgun (WGS) entry which is preliminary data.</text>
</comment>
<keyword evidence="3" id="KW-1185">Reference proteome</keyword>
<reference evidence="2" key="1">
    <citation type="submission" date="2020-06" db="EMBL/GenBank/DDBJ databases">
        <authorList>
            <consortium name="Plant Systems Biology data submission"/>
        </authorList>
    </citation>
    <scope>NUCLEOTIDE SEQUENCE</scope>
    <source>
        <strain evidence="2">D6</strain>
    </source>
</reference>
<dbReference type="OrthoDB" id="49496at2759"/>
<evidence type="ECO:0000313" key="2">
    <source>
        <dbReference type="EMBL" id="CAB9507985.1"/>
    </source>
</evidence>